<accession>A0ACC2RVD1</accession>
<protein>
    <submittedName>
        <fullName evidence="1">Uncharacterized protein</fullName>
    </submittedName>
</protein>
<proteinExistence type="predicted"/>
<keyword evidence="2" id="KW-1185">Reference proteome</keyword>
<evidence type="ECO:0000313" key="1">
    <source>
        <dbReference type="EMBL" id="KAJ9054063.1"/>
    </source>
</evidence>
<name>A0ACC2RVD1_9FUNG</name>
<gene>
    <name evidence="1" type="ORF">DSO57_1018479</name>
</gene>
<reference evidence="1" key="1">
    <citation type="submission" date="2022-04" db="EMBL/GenBank/DDBJ databases">
        <title>Genome of the entomopathogenic fungus Entomophthora muscae.</title>
        <authorList>
            <person name="Elya C."/>
            <person name="Lovett B.R."/>
            <person name="Lee E."/>
            <person name="Macias A.M."/>
            <person name="Hajek A.E."/>
            <person name="De Bivort B.L."/>
            <person name="Kasson M.T."/>
            <person name="De Fine Licht H.H."/>
            <person name="Stajich J.E."/>
        </authorList>
    </citation>
    <scope>NUCLEOTIDE SEQUENCE</scope>
    <source>
        <strain evidence="1">Berkeley</strain>
    </source>
</reference>
<sequence>MVFEIKSSNKILNRPGGTIQCGVYRENSLTSATELGLIYVLFAYRQPINRLLPSTVDRRFSHRFLRDVSQIPATADYESFNIAKRHRRSGKLSSRPAWNLGERSQAEANREQASENIGNHSVPETLPASAGSIADPVAVDGFNAKIKVPKIDLIWLRLSIPA</sequence>
<organism evidence="1 2">
    <name type="scientific">Entomophthora muscae</name>
    <dbReference type="NCBI Taxonomy" id="34485"/>
    <lineage>
        <taxon>Eukaryota</taxon>
        <taxon>Fungi</taxon>
        <taxon>Fungi incertae sedis</taxon>
        <taxon>Zoopagomycota</taxon>
        <taxon>Entomophthoromycotina</taxon>
        <taxon>Entomophthoromycetes</taxon>
        <taxon>Entomophthorales</taxon>
        <taxon>Entomophthoraceae</taxon>
        <taxon>Entomophthora</taxon>
    </lineage>
</organism>
<dbReference type="EMBL" id="QTSX02006470">
    <property type="protein sequence ID" value="KAJ9054063.1"/>
    <property type="molecule type" value="Genomic_DNA"/>
</dbReference>
<comment type="caution">
    <text evidence="1">The sequence shown here is derived from an EMBL/GenBank/DDBJ whole genome shotgun (WGS) entry which is preliminary data.</text>
</comment>
<dbReference type="Proteomes" id="UP001165960">
    <property type="component" value="Unassembled WGS sequence"/>
</dbReference>
<evidence type="ECO:0000313" key="2">
    <source>
        <dbReference type="Proteomes" id="UP001165960"/>
    </source>
</evidence>